<accession>A0ABN4CGP8</accession>
<dbReference type="InterPro" id="IPR036396">
    <property type="entry name" value="Cyt_P450_sf"/>
</dbReference>
<dbReference type="PROSITE" id="PS00086">
    <property type="entry name" value="CYTOCHROME_P450"/>
    <property type="match status" value="1"/>
</dbReference>
<dbReference type="Gene3D" id="1.10.630.10">
    <property type="entry name" value="Cytochrome P450"/>
    <property type="match status" value="1"/>
</dbReference>
<dbReference type="Pfam" id="PF00067">
    <property type="entry name" value="p450"/>
    <property type="match status" value="1"/>
</dbReference>
<keyword evidence="2" id="KW-0503">Monooxygenase</keyword>
<sequence>MYPREFADKAHLEGRAIVPQGDEFVIVAHAEAVAAGNDPGRFSSRVSAHLQIPNGLDGKAHAEARALVDSYLAPGRVETFVPQFHAAADQVVGDALSDGAVTDIGALARLYAVLAMQGWLQWPEHLTQRFLDWIQDNDRARVSGDRQWTKRVAGEFDAIIRIAVAEAPVGSETHLLATGHGLSHEEVVSILRNWTAGDLGSMARCIEVIAVAFANAPELQDRVRVILKPGEHGGQREFEAIADEILRIDNPFVSNRRVTTCPVDIGQTHIPQGTRVHIHWTGANRDPKVFEGFDPQGHAKDNLVWGTGPHCCPGKALSMAELRAFWTEALARCEVVAVTEAGAKLEGVRSANGGWERSPARLVRRKTGGEQNPMAKTI</sequence>
<proteinExistence type="inferred from homology"/>
<dbReference type="GeneID" id="82878525"/>
<dbReference type="EMBL" id="CP004350">
    <property type="protein sequence ID" value="AHI20973.1"/>
    <property type="molecule type" value="Genomic_DNA"/>
</dbReference>
<dbReference type="PANTHER" id="PTHR46696:SF6">
    <property type="entry name" value="P450, PUTATIVE (EUROFUNG)-RELATED"/>
    <property type="match status" value="1"/>
</dbReference>
<keyword evidence="2" id="KW-0349">Heme</keyword>
<keyword evidence="2" id="KW-0560">Oxidoreductase</keyword>
<dbReference type="InterPro" id="IPR017972">
    <property type="entry name" value="Cyt_P450_CS"/>
</dbReference>
<dbReference type="Proteomes" id="UP000019226">
    <property type="component" value="Chromosome"/>
</dbReference>
<dbReference type="PANTHER" id="PTHR46696">
    <property type="entry name" value="P450, PUTATIVE (EUROFUNG)-RELATED"/>
    <property type="match status" value="1"/>
</dbReference>
<name>A0ABN4CGP8_9CORY</name>
<comment type="similarity">
    <text evidence="1 2">Belongs to the cytochrome P450 family.</text>
</comment>
<evidence type="ECO:0000256" key="2">
    <source>
        <dbReference type="RuleBase" id="RU000461"/>
    </source>
</evidence>
<evidence type="ECO:0000313" key="3">
    <source>
        <dbReference type="EMBL" id="AHI20973.1"/>
    </source>
</evidence>
<dbReference type="RefSeq" id="WP_025388110.1">
    <property type="nucleotide sequence ID" value="NZ_CP004350.1"/>
</dbReference>
<dbReference type="SUPFAM" id="SSF48264">
    <property type="entry name" value="Cytochrome P450"/>
    <property type="match status" value="1"/>
</dbReference>
<gene>
    <name evidence="3" type="ORF">CCASEI_12115</name>
</gene>
<evidence type="ECO:0000256" key="1">
    <source>
        <dbReference type="ARBA" id="ARBA00010617"/>
    </source>
</evidence>
<protein>
    <submittedName>
        <fullName evidence="3">Cytochrome P450</fullName>
    </submittedName>
</protein>
<reference evidence="4" key="1">
    <citation type="submission" date="2013-02" db="EMBL/GenBank/DDBJ databases">
        <title>The complete genome sequence of Corynebacterium casei LMG S-19264 (=DSM 44701).</title>
        <authorList>
            <person name="Ruckert C."/>
            <person name="Albersmeier A."/>
            <person name="Kalinowski J."/>
        </authorList>
    </citation>
    <scope>NUCLEOTIDE SEQUENCE [LARGE SCALE GENOMIC DNA]</scope>
    <source>
        <strain evidence="4">LMG S-19264</strain>
    </source>
</reference>
<keyword evidence="2" id="KW-0479">Metal-binding</keyword>
<keyword evidence="2" id="KW-0408">Iron</keyword>
<dbReference type="InterPro" id="IPR001128">
    <property type="entry name" value="Cyt_P450"/>
</dbReference>
<keyword evidence="4" id="KW-1185">Reference proteome</keyword>
<organism evidence="3 4">
    <name type="scientific">Corynebacterium casei LMG S-19264</name>
    <dbReference type="NCBI Taxonomy" id="1285583"/>
    <lineage>
        <taxon>Bacteria</taxon>
        <taxon>Bacillati</taxon>
        <taxon>Actinomycetota</taxon>
        <taxon>Actinomycetes</taxon>
        <taxon>Mycobacteriales</taxon>
        <taxon>Corynebacteriaceae</taxon>
        <taxon>Corynebacterium</taxon>
    </lineage>
</organism>
<evidence type="ECO:0000313" key="4">
    <source>
        <dbReference type="Proteomes" id="UP000019226"/>
    </source>
</evidence>